<dbReference type="HOGENOM" id="CLU_014658_3_1_6"/>
<dbReference type="CDD" id="cd00712">
    <property type="entry name" value="AsnB"/>
    <property type="match status" value="1"/>
</dbReference>
<dbReference type="InterPro" id="IPR006426">
    <property type="entry name" value="Asn_synth_AEB"/>
</dbReference>
<comment type="similarity">
    <text evidence="2">Belongs to the asparagine synthetase family.</text>
</comment>
<dbReference type="GO" id="GO:0005524">
    <property type="term" value="F:ATP binding"/>
    <property type="evidence" value="ECO:0007669"/>
    <property type="project" value="UniProtKB-KW"/>
</dbReference>
<dbReference type="Pfam" id="PF00733">
    <property type="entry name" value="Asn_synthase"/>
    <property type="match status" value="1"/>
</dbReference>
<dbReference type="InterPro" id="IPR051786">
    <property type="entry name" value="ASN_synthetase/amidase"/>
</dbReference>
<keyword evidence="4 9" id="KW-0547">Nucleotide-binding</keyword>
<dbReference type="AlphaFoldDB" id="Q31I32"/>
<dbReference type="NCBIfam" id="TIGR03104">
    <property type="entry name" value="trio_amidotrans"/>
    <property type="match status" value="1"/>
</dbReference>
<dbReference type="InterPro" id="IPR017535">
    <property type="entry name" value="Asparagine_synth"/>
</dbReference>
<dbReference type="InterPro" id="IPR029055">
    <property type="entry name" value="Ntn_hydrolases_N"/>
</dbReference>
<evidence type="ECO:0000256" key="6">
    <source>
        <dbReference type="ARBA" id="ARBA00022962"/>
    </source>
</evidence>
<dbReference type="PIRSF" id="PIRSF001589">
    <property type="entry name" value="Asn_synthetase_glu-h"/>
    <property type="match status" value="1"/>
</dbReference>
<reference evidence="11" key="1">
    <citation type="submission" date="2006-07" db="EMBL/GenBank/DDBJ databases">
        <title>Complete sequence of Thiomicrospira crunogena XCL-2.</title>
        <authorList>
            <consortium name="US DOE Joint Genome Institute"/>
            <person name="Copeland A."/>
            <person name="Lucas S."/>
            <person name="Lapidus A."/>
            <person name="Barry K."/>
            <person name="Detter J.C."/>
            <person name="Glavina del Rio T."/>
            <person name="Hammon N."/>
            <person name="Israni S."/>
            <person name="Dalin E."/>
            <person name="Tice H."/>
            <person name="Pitluck S."/>
            <person name="Chain P."/>
            <person name="Malfatti S."/>
            <person name="Shin M."/>
            <person name="Vergez L."/>
            <person name="Schmutz J."/>
            <person name="Larimer F."/>
            <person name="Land M."/>
            <person name="Hauser L."/>
            <person name="Kyrpides N."/>
            <person name="Lykidis A."/>
            <person name="Scott K.M."/>
            <person name="Sievert S."/>
            <person name="Kerfeld C."/>
            <person name="Freyermuth S."/>
            <person name="Dobrinski K."/>
            <person name="Boller A."/>
            <person name="Fitzpatrick K."/>
            <person name="Thoma P."/>
            <person name="Moore J."/>
            <person name="Richardson P."/>
        </authorList>
    </citation>
    <scope>NUCLEOTIDE SEQUENCE</scope>
    <source>
        <strain evidence="11">XCL-2</strain>
    </source>
</reference>
<comment type="catalytic activity">
    <reaction evidence="7">
        <text>L-aspartate + L-glutamine + ATP + H2O = L-asparagine + L-glutamate + AMP + diphosphate + H(+)</text>
        <dbReference type="Rhea" id="RHEA:12228"/>
        <dbReference type="ChEBI" id="CHEBI:15377"/>
        <dbReference type="ChEBI" id="CHEBI:15378"/>
        <dbReference type="ChEBI" id="CHEBI:29985"/>
        <dbReference type="ChEBI" id="CHEBI:29991"/>
        <dbReference type="ChEBI" id="CHEBI:30616"/>
        <dbReference type="ChEBI" id="CHEBI:33019"/>
        <dbReference type="ChEBI" id="CHEBI:58048"/>
        <dbReference type="ChEBI" id="CHEBI:58359"/>
        <dbReference type="ChEBI" id="CHEBI:456215"/>
        <dbReference type="EC" id="6.3.5.4"/>
    </reaction>
</comment>
<dbReference type="SUPFAM" id="SSF52402">
    <property type="entry name" value="Adenine nucleotide alpha hydrolases-like"/>
    <property type="match status" value="1"/>
</dbReference>
<dbReference type="eggNOG" id="COG0367">
    <property type="taxonomic scope" value="Bacteria"/>
</dbReference>
<keyword evidence="8" id="KW-0061">Asparagine biosynthesis</keyword>
<dbReference type="KEGG" id="tcx:Tcr_0595"/>
<dbReference type="GO" id="GO:0006529">
    <property type="term" value="P:asparagine biosynthetic process"/>
    <property type="evidence" value="ECO:0007669"/>
    <property type="project" value="UniProtKB-KW"/>
</dbReference>
<evidence type="ECO:0000256" key="3">
    <source>
        <dbReference type="ARBA" id="ARBA00012737"/>
    </source>
</evidence>
<dbReference type="InterPro" id="IPR014729">
    <property type="entry name" value="Rossmann-like_a/b/a_fold"/>
</dbReference>
<dbReference type="PANTHER" id="PTHR43284:SF1">
    <property type="entry name" value="ASPARAGINE SYNTHETASE"/>
    <property type="match status" value="1"/>
</dbReference>
<evidence type="ECO:0000256" key="8">
    <source>
        <dbReference type="PIRSR" id="PIRSR001589-1"/>
    </source>
</evidence>
<feature type="domain" description="Glutamine amidotransferase type-2" evidence="10">
    <location>
        <begin position="2"/>
        <end position="212"/>
    </location>
</feature>
<gene>
    <name evidence="11" type="ordered locus">Tcr_0595</name>
</gene>
<dbReference type="Gene3D" id="3.40.50.620">
    <property type="entry name" value="HUPs"/>
    <property type="match status" value="1"/>
</dbReference>
<dbReference type="Gene3D" id="3.60.20.10">
    <property type="entry name" value="Glutamine Phosphoribosylpyrophosphate, subunit 1, domain 1"/>
    <property type="match status" value="1"/>
</dbReference>
<dbReference type="InterPro" id="IPR001962">
    <property type="entry name" value="Asn_synthase"/>
</dbReference>
<organism evidence="11">
    <name type="scientific">Hydrogenovibrio crunogenus (strain DSM 25203 / XCL-2)</name>
    <name type="common">Thiomicrospira crunogena</name>
    <dbReference type="NCBI Taxonomy" id="317025"/>
    <lineage>
        <taxon>Bacteria</taxon>
        <taxon>Pseudomonadati</taxon>
        <taxon>Pseudomonadota</taxon>
        <taxon>Gammaproteobacteria</taxon>
        <taxon>Thiotrichales</taxon>
        <taxon>Piscirickettsiaceae</taxon>
        <taxon>Hydrogenovibrio</taxon>
    </lineage>
</organism>
<feature type="binding site" evidence="9">
    <location>
        <position position="293"/>
    </location>
    <ligand>
        <name>ATP</name>
        <dbReference type="ChEBI" id="CHEBI:30616"/>
    </ligand>
</feature>
<name>Q31I32_HYDCU</name>
<keyword evidence="5 9" id="KW-0067">ATP-binding</keyword>
<comment type="pathway">
    <text evidence="1">Amino-acid biosynthesis; L-asparagine biosynthesis; L-asparagine from L-aspartate (L-Gln route): step 1/1.</text>
</comment>
<dbReference type="Pfam" id="PF13537">
    <property type="entry name" value="GATase_7"/>
    <property type="match status" value="1"/>
</dbReference>
<feature type="active site" description="For GATase activity" evidence="8">
    <location>
        <position position="2"/>
    </location>
</feature>
<dbReference type="OrthoDB" id="9763290at2"/>
<feature type="binding site" evidence="9">
    <location>
        <position position="266"/>
    </location>
    <ligand>
        <name>ATP</name>
        <dbReference type="ChEBI" id="CHEBI:30616"/>
    </ligand>
</feature>
<feature type="binding site" evidence="9">
    <location>
        <begin position="369"/>
        <end position="370"/>
    </location>
    <ligand>
        <name>ATP</name>
        <dbReference type="ChEBI" id="CHEBI:30616"/>
    </ligand>
</feature>
<dbReference type="CDD" id="cd01991">
    <property type="entry name" value="Asn_synthase_B_C"/>
    <property type="match status" value="1"/>
</dbReference>
<evidence type="ECO:0000256" key="1">
    <source>
        <dbReference type="ARBA" id="ARBA00005187"/>
    </source>
</evidence>
<dbReference type="EMBL" id="CP000109">
    <property type="protein sequence ID" value="ABB41191.1"/>
    <property type="molecule type" value="Genomic_DNA"/>
</dbReference>
<evidence type="ECO:0000256" key="7">
    <source>
        <dbReference type="ARBA" id="ARBA00048741"/>
    </source>
</evidence>
<dbReference type="PROSITE" id="PS51278">
    <property type="entry name" value="GATASE_TYPE_2"/>
    <property type="match status" value="1"/>
</dbReference>
<evidence type="ECO:0000256" key="9">
    <source>
        <dbReference type="PIRSR" id="PIRSR001589-2"/>
    </source>
</evidence>
<dbReference type="NCBIfam" id="TIGR01536">
    <property type="entry name" value="asn_synth_AEB"/>
    <property type="match status" value="1"/>
</dbReference>
<dbReference type="InterPro" id="IPR033738">
    <property type="entry name" value="AsnB_N"/>
</dbReference>
<keyword evidence="6 8" id="KW-0315">Glutamine amidotransferase</keyword>
<proteinExistence type="inferred from homology"/>
<dbReference type="GO" id="GO:0005829">
    <property type="term" value="C:cytosol"/>
    <property type="evidence" value="ECO:0007669"/>
    <property type="project" value="TreeGrafter"/>
</dbReference>
<protein>
    <recommendedName>
        <fullName evidence="3">asparagine synthase (glutamine-hydrolyzing)</fullName>
        <ecNumber evidence="3">6.3.5.4</ecNumber>
    </recommendedName>
</protein>
<accession>Q31I32</accession>
<sequence>MCGICGEIYWDGQMASETKLVPMLAELEKRGPDDGGTWVQNHVGLGHRRLSIIDLSDGGHQPMLDDEISLVFNGCIYNYETLSAELIELGHEFRSHSDTEVILKAYRQWGMECVSRFEGMFAFAIWDDHQHQLLLARDRFGIKPLYYAPVEGGVRFASNTQALLASGGINTDIDPVGLHHQFTLHAVVPAPHTILKGIRKLEPGHWMIVNPDGQMYKKSYWHLEAKRPTADNAPQTEKEWIDAIHESLKQAVHKRLTAADVPVGVLLSGGLDSSLIVALLAEAGVEDIRTFSIGFEDVPEEKGSEFEYSDLVVEQYQTAHQKYLIPNETVLPRLTEAVDAMAEPMFGQDAIAFYLLSEKVSEDVKVVMSGQGADEVFAGYFWYPMMAKAAESLKDASRPVDAFAPYYFDRSHEEWLEMIEDEFHVYDVTSELINDRLSDKGADSYLDQVLRLDTTTLIVDDPVKRVDNMTMAWGLEARVPFLDHHLVELAMSAPTDLKLKDFKYILKKIARGIVPNEVIDRPKGYFPMPALKYVRGPFYEMMKSILTSPQAKARGIFKPAYIQKLLDHPEADESFTAIKGSKLWHAALLELWLQRHVDPYVQ</sequence>
<evidence type="ECO:0000256" key="4">
    <source>
        <dbReference type="ARBA" id="ARBA00022741"/>
    </source>
</evidence>
<keyword evidence="8" id="KW-0028">Amino-acid biosynthesis</keyword>
<evidence type="ECO:0000313" key="11">
    <source>
        <dbReference type="EMBL" id="ABB41191.1"/>
    </source>
</evidence>
<dbReference type="EC" id="6.3.5.4" evidence="3"/>
<dbReference type="STRING" id="317025.Tcr_0595"/>
<evidence type="ECO:0000259" key="10">
    <source>
        <dbReference type="PROSITE" id="PS51278"/>
    </source>
</evidence>
<dbReference type="SUPFAM" id="SSF56235">
    <property type="entry name" value="N-terminal nucleophile aminohydrolases (Ntn hydrolases)"/>
    <property type="match status" value="1"/>
</dbReference>
<evidence type="ECO:0000256" key="5">
    <source>
        <dbReference type="ARBA" id="ARBA00022840"/>
    </source>
</evidence>
<dbReference type="GO" id="GO:0004066">
    <property type="term" value="F:asparagine synthase (glutamine-hydrolyzing) activity"/>
    <property type="evidence" value="ECO:0007669"/>
    <property type="project" value="UniProtKB-EC"/>
</dbReference>
<evidence type="ECO:0000256" key="2">
    <source>
        <dbReference type="ARBA" id="ARBA00005752"/>
    </source>
</evidence>
<dbReference type="PANTHER" id="PTHR43284">
    <property type="entry name" value="ASPARAGINE SYNTHETASE (GLUTAMINE-HYDROLYZING)"/>
    <property type="match status" value="1"/>
</dbReference>
<dbReference type="InterPro" id="IPR017932">
    <property type="entry name" value="GATase_2_dom"/>
</dbReference>
<feature type="binding site" evidence="9">
    <location>
        <position position="98"/>
    </location>
    <ligand>
        <name>L-glutamine</name>
        <dbReference type="ChEBI" id="CHEBI:58359"/>
    </ligand>
</feature>